<feature type="transmembrane region" description="Helical" evidence="5">
    <location>
        <begin position="187"/>
        <end position="208"/>
    </location>
</feature>
<accession>A0A4Q0U7C3</accession>
<evidence type="ECO:0000256" key="4">
    <source>
        <dbReference type="ARBA" id="ARBA00023136"/>
    </source>
</evidence>
<keyword evidence="4 5" id="KW-0472">Membrane</keyword>
<keyword evidence="2 5" id="KW-0812">Transmembrane</keyword>
<comment type="function">
    <text evidence="5">Part of the twin-arginine translocation (Tat) system that transports large folded proteins containing a characteristic twin-arginine motif in their signal peptide across membranes.</text>
</comment>
<feature type="transmembrane region" description="Helical" evidence="5">
    <location>
        <begin position="104"/>
        <end position="124"/>
    </location>
</feature>
<comment type="subunit">
    <text evidence="5">Forms a complex with TatA.</text>
</comment>
<keyword evidence="5" id="KW-0813">Transport</keyword>
<dbReference type="EMBL" id="DYXT01000034">
    <property type="protein sequence ID" value="HJE39452.1"/>
    <property type="molecule type" value="Genomic_DNA"/>
</dbReference>
<reference evidence="6" key="1">
    <citation type="journal article" date="2021" name="PeerJ">
        <title>Extensive microbial diversity within the chicken gut microbiome revealed by metagenomics and culture.</title>
        <authorList>
            <person name="Gilroy R."/>
            <person name="Ravi A."/>
            <person name="Getino M."/>
            <person name="Pursley I."/>
            <person name="Horton D.L."/>
            <person name="Alikhan N.F."/>
            <person name="Baker D."/>
            <person name="Gharbi K."/>
            <person name="Hall N."/>
            <person name="Watson M."/>
            <person name="Adriaenssens E.M."/>
            <person name="Foster-Nyarko E."/>
            <person name="Jarju S."/>
            <person name="Secka A."/>
            <person name="Antonio M."/>
            <person name="Oren A."/>
            <person name="Chaudhuri R.R."/>
            <person name="La Ragione R."/>
            <person name="Hildebrand F."/>
            <person name="Pallen M.J."/>
        </authorList>
    </citation>
    <scope>NUCLEOTIDE SEQUENCE</scope>
    <source>
        <strain evidence="6">4100</strain>
    </source>
</reference>
<keyword evidence="5" id="KW-1003">Cell membrane</keyword>
<feature type="transmembrane region" description="Helical" evidence="5">
    <location>
        <begin position="27"/>
        <end position="50"/>
    </location>
</feature>
<comment type="caution">
    <text evidence="6">The sequence shown here is derived from an EMBL/GenBank/DDBJ whole genome shotgun (WGS) entry which is preliminary data.</text>
</comment>
<dbReference type="GO" id="GO:0065002">
    <property type="term" value="P:intracellular protein transmembrane transport"/>
    <property type="evidence" value="ECO:0007669"/>
    <property type="project" value="TreeGrafter"/>
</dbReference>
<reference evidence="6" key="2">
    <citation type="submission" date="2021-09" db="EMBL/GenBank/DDBJ databases">
        <authorList>
            <person name="Gilroy R."/>
        </authorList>
    </citation>
    <scope>NUCLEOTIDE SEQUENCE</scope>
    <source>
        <strain evidence="6">4100</strain>
    </source>
</reference>
<dbReference type="PANTHER" id="PTHR30371">
    <property type="entry name" value="SEC-INDEPENDENT PROTEIN TRANSLOCASE PROTEIN TATC"/>
    <property type="match status" value="1"/>
</dbReference>
<dbReference type="AlphaFoldDB" id="A0A4Q0U7C3"/>
<evidence type="ECO:0000256" key="2">
    <source>
        <dbReference type="ARBA" id="ARBA00022692"/>
    </source>
</evidence>
<feature type="transmembrane region" description="Helical" evidence="5">
    <location>
        <begin position="228"/>
        <end position="257"/>
    </location>
</feature>
<dbReference type="Pfam" id="PF00902">
    <property type="entry name" value="TatC"/>
    <property type="match status" value="1"/>
</dbReference>
<evidence type="ECO:0000256" key="3">
    <source>
        <dbReference type="ARBA" id="ARBA00022989"/>
    </source>
</evidence>
<dbReference type="PANTHER" id="PTHR30371:SF0">
    <property type="entry name" value="SEC-INDEPENDENT PROTEIN TRANSLOCASE PROTEIN TATC, CHLOROPLASTIC-RELATED"/>
    <property type="match status" value="1"/>
</dbReference>
<evidence type="ECO:0000256" key="1">
    <source>
        <dbReference type="ARBA" id="ARBA00004141"/>
    </source>
</evidence>
<dbReference type="GO" id="GO:0009977">
    <property type="term" value="F:proton motive force dependent protein transmembrane transporter activity"/>
    <property type="evidence" value="ECO:0007669"/>
    <property type="project" value="TreeGrafter"/>
</dbReference>
<dbReference type="NCBIfam" id="TIGR00945">
    <property type="entry name" value="tatC"/>
    <property type="match status" value="1"/>
</dbReference>
<feature type="transmembrane region" description="Helical" evidence="5">
    <location>
        <begin position="145"/>
        <end position="167"/>
    </location>
</feature>
<dbReference type="GO" id="GO:0033281">
    <property type="term" value="C:TAT protein transport complex"/>
    <property type="evidence" value="ECO:0007669"/>
    <property type="project" value="UniProtKB-UniRule"/>
</dbReference>
<dbReference type="GO" id="GO:0043953">
    <property type="term" value="P:protein transport by the Tat complex"/>
    <property type="evidence" value="ECO:0007669"/>
    <property type="project" value="UniProtKB-UniRule"/>
</dbReference>
<comment type="caution">
    <text evidence="5">Lacks conserved residue(s) required for the propagation of feature annotation.</text>
</comment>
<keyword evidence="5" id="KW-0653">Protein transport</keyword>
<dbReference type="Proteomes" id="UP000711407">
    <property type="component" value="Unassembled WGS sequence"/>
</dbReference>
<comment type="subcellular location">
    <subcellularLocation>
        <location evidence="5">Cell membrane</location>
        <topology evidence="5">Multi-pass membrane protein</topology>
    </subcellularLocation>
    <subcellularLocation>
        <location evidence="1">Membrane</location>
        <topology evidence="1">Multi-pass membrane protein</topology>
    </subcellularLocation>
</comment>
<dbReference type="InterPro" id="IPR002033">
    <property type="entry name" value="TatC"/>
</dbReference>
<proteinExistence type="inferred from homology"/>
<evidence type="ECO:0000313" key="7">
    <source>
        <dbReference type="Proteomes" id="UP000711407"/>
    </source>
</evidence>
<comment type="similarity">
    <text evidence="5">Belongs to the TatC family.</text>
</comment>
<evidence type="ECO:0000313" key="6">
    <source>
        <dbReference type="EMBL" id="HJE39452.1"/>
    </source>
</evidence>
<keyword evidence="3 5" id="KW-1133">Transmembrane helix</keyword>
<name>A0A4Q0U7C3_9BACT</name>
<gene>
    <name evidence="5 6" type="primary">tatC</name>
    <name evidence="6" type="ORF">K8V47_06830</name>
</gene>
<protein>
    <recommendedName>
        <fullName evidence="5">Sec-independent protein translocase protein TatC</fullName>
    </recommendedName>
</protein>
<sequence>MNPPGKSQTNNAGEMPFWEHLDALRKVIIQGLLLVTAVGTGCFAAMPWLMDRVILAPCSSDFVLYRWLASAGSRFMPDFALTSFELHLINLNLSTQFFLHFSLSLWLAVILSFPCLLYLIWTFVRPALLPSEKRGARTAYLLGTVMFYIGVAVGYLLVFPLTLRFLATYNLTESVTNTLSLDSYMDNFLTLILTMGIVFELPLVTWMLGRLSIIHRSLFAKFRRHAAVVLLVLSAVVTPTGDPFTLMVVFLPIYMLWEFSALLVPKQLPSSPADKTV</sequence>
<dbReference type="PRINTS" id="PR01840">
    <property type="entry name" value="TATCFAMILY"/>
</dbReference>
<dbReference type="HAMAP" id="MF_00902">
    <property type="entry name" value="TatC"/>
    <property type="match status" value="1"/>
</dbReference>
<organism evidence="6 7">
    <name type="scientific">Candidatus Amulumruptor caecigallinarius</name>
    <dbReference type="NCBI Taxonomy" id="2109911"/>
    <lineage>
        <taxon>Bacteria</taxon>
        <taxon>Pseudomonadati</taxon>
        <taxon>Bacteroidota</taxon>
        <taxon>Bacteroidia</taxon>
        <taxon>Bacteroidales</taxon>
        <taxon>Muribaculaceae</taxon>
        <taxon>Candidatus Amulumruptor</taxon>
    </lineage>
</organism>
<evidence type="ECO:0000256" key="5">
    <source>
        <dbReference type="HAMAP-Rule" id="MF_00902"/>
    </source>
</evidence>
<keyword evidence="5" id="KW-0811">Translocation</keyword>